<keyword evidence="3" id="KW-0282">Flagellum</keyword>
<protein>
    <submittedName>
        <fullName evidence="3">Flagellar motor control protein ZomB</fullName>
    </submittedName>
</protein>
<evidence type="ECO:0000313" key="4">
    <source>
        <dbReference type="Proteomes" id="UP001500466"/>
    </source>
</evidence>
<feature type="transmembrane region" description="Helical" evidence="1">
    <location>
        <begin position="228"/>
        <end position="248"/>
    </location>
</feature>
<feature type="transmembrane region" description="Helical" evidence="1">
    <location>
        <begin position="134"/>
        <end position="152"/>
    </location>
</feature>
<feature type="transmembrane region" description="Helical" evidence="1">
    <location>
        <begin position="100"/>
        <end position="122"/>
    </location>
</feature>
<comment type="caution">
    <text evidence="3">The sequence shown here is derived from an EMBL/GenBank/DDBJ whole genome shotgun (WGS) entry which is preliminary data.</text>
</comment>
<keyword evidence="3" id="KW-0969">Cilium</keyword>
<dbReference type="Proteomes" id="UP001500466">
    <property type="component" value="Unassembled WGS sequence"/>
</dbReference>
<keyword evidence="3" id="KW-0966">Cell projection</keyword>
<dbReference type="EMBL" id="BAABHS010000005">
    <property type="protein sequence ID" value="GAA4955132.1"/>
    <property type="molecule type" value="Genomic_DNA"/>
</dbReference>
<dbReference type="Pfam" id="PF26371">
    <property type="entry name" value="AftB_C"/>
    <property type="match status" value="1"/>
</dbReference>
<feature type="transmembrane region" description="Helical" evidence="1">
    <location>
        <begin position="26"/>
        <end position="44"/>
    </location>
</feature>
<keyword evidence="1" id="KW-1133">Transmembrane helix</keyword>
<feature type="transmembrane region" description="Helical" evidence="1">
    <location>
        <begin position="330"/>
        <end position="349"/>
    </location>
</feature>
<keyword evidence="4" id="KW-1185">Reference proteome</keyword>
<dbReference type="RefSeq" id="WP_345674629.1">
    <property type="nucleotide sequence ID" value="NZ_BAABHS010000005.1"/>
</dbReference>
<name>A0ABP9GW62_9ACTN</name>
<sequence length="594" mass="63934">MSTVEAIRTPSSTASRTDPPRQWTTWWNLAVVALPVALLALLGWRHRALTDDGTIFLRTVRQILAGNGPVLNAGERVEANTSTLWQWLLALLGWVFPGDIGFITVVTGLVFTTAGLAVACDATRRLHARRARRPIPLAPAGILVFLALPPFWDFSTAGLDTGLGTLWLAGCWWLFVRDADPARRGTGGLPAAAWYGAGFLVRPELAVVTAAFLTGAWLLRRPSWRRTAAWLAVAGAGSVAYEIFRAGYYGLLTPMPALTKEAGETELGLGWRYGADFAAPYFLSIPLAVLAVAGAVFFRRAGTRDRIVTGTPVVAAALLAAYVVKVGGDYMHARMLLPPLFLALLPVLVVRATRSLATVSLAVTVWAVACIGPWHPSAFTPTAGAAGAKTVVVHTSDIGITGTRNADRTDDWLRAFPELRAAIAQGMAGPQPVLLHLRPGDHGFDSAVPLNPAYADTQVSVPGWYLGVTGAAVPLDQRIVEMWGLANTVGAHLEYPDDWREYWPGHRKLIDDVWLLALELDPRVTEPPPGYPKATAAGLAAARHALSCGDLKELLDSTREPLTVKRFWSNLTGAASRTALRIPRDPIAAEARFC</sequence>
<evidence type="ECO:0000313" key="3">
    <source>
        <dbReference type="EMBL" id="GAA4955132.1"/>
    </source>
</evidence>
<evidence type="ECO:0000256" key="1">
    <source>
        <dbReference type="SAM" id="Phobius"/>
    </source>
</evidence>
<dbReference type="InterPro" id="IPR058983">
    <property type="entry name" value="AftB_C"/>
</dbReference>
<keyword evidence="1" id="KW-0472">Membrane</keyword>
<feature type="transmembrane region" description="Helical" evidence="1">
    <location>
        <begin position="356"/>
        <end position="374"/>
    </location>
</feature>
<evidence type="ECO:0000259" key="2">
    <source>
        <dbReference type="Pfam" id="PF26371"/>
    </source>
</evidence>
<feature type="transmembrane region" description="Helical" evidence="1">
    <location>
        <begin position="307"/>
        <end position="324"/>
    </location>
</feature>
<keyword evidence="1" id="KW-0812">Transmembrane</keyword>
<proteinExistence type="predicted"/>
<feature type="transmembrane region" description="Helical" evidence="1">
    <location>
        <begin position="278"/>
        <end position="298"/>
    </location>
</feature>
<accession>A0ABP9GW62</accession>
<reference evidence="4" key="1">
    <citation type="journal article" date="2019" name="Int. J. Syst. Evol. Microbiol.">
        <title>The Global Catalogue of Microorganisms (GCM) 10K type strain sequencing project: providing services to taxonomists for standard genome sequencing and annotation.</title>
        <authorList>
            <consortium name="The Broad Institute Genomics Platform"/>
            <consortium name="The Broad Institute Genome Sequencing Center for Infectious Disease"/>
            <person name="Wu L."/>
            <person name="Ma J."/>
        </authorList>
    </citation>
    <scope>NUCLEOTIDE SEQUENCE [LARGE SCALE GENOMIC DNA]</scope>
    <source>
        <strain evidence="4">JCM 17986</strain>
    </source>
</reference>
<gene>
    <name evidence="3" type="primary">zomB_1</name>
    <name evidence="3" type="ORF">GCM10023205_16190</name>
</gene>
<feature type="domain" description="Terminal beta-(1-&gt;2)-arabinofuranosyltransferase C-terminal" evidence="2">
    <location>
        <begin position="458"/>
        <end position="585"/>
    </location>
</feature>
<feature type="transmembrane region" description="Helical" evidence="1">
    <location>
        <begin position="158"/>
        <end position="176"/>
    </location>
</feature>
<organism evidence="3 4">
    <name type="scientific">Yinghuangia aomiensis</name>
    <dbReference type="NCBI Taxonomy" id="676205"/>
    <lineage>
        <taxon>Bacteria</taxon>
        <taxon>Bacillati</taxon>
        <taxon>Actinomycetota</taxon>
        <taxon>Actinomycetes</taxon>
        <taxon>Kitasatosporales</taxon>
        <taxon>Streptomycetaceae</taxon>
        <taxon>Yinghuangia</taxon>
    </lineage>
</organism>